<reference evidence="1" key="2">
    <citation type="journal article" date="2022" name="New Phytol.">
        <title>Evolutionary transition to the ectomycorrhizal habit in the genomes of a hyperdiverse lineage of mushroom-forming fungi.</title>
        <authorList>
            <person name="Looney B."/>
            <person name="Miyauchi S."/>
            <person name="Morin E."/>
            <person name="Drula E."/>
            <person name="Courty P.E."/>
            <person name="Kohler A."/>
            <person name="Kuo A."/>
            <person name="LaButti K."/>
            <person name="Pangilinan J."/>
            <person name="Lipzen A."/>
            <person name="Riley R."/>
            <person name="Andreopoulos W."/>
            <person name="He G."/>
            <person name="Johnson J."/>
            <person name="Nolan M."/>
            <person name="Tritt A."/>
            <person name="Barry K.W."/>
            <person name="Grigoriev I.V."/>
            <person name="Nagy L.G."/>
            <person name="Hibbett D."/>
            <person name="Henrissat B."/>
            <person name="Matheny P.B."/>
            <person name="Labbe J."/>
            <person name="Martin F.M."/>
        </authorList>
    </citation>
    <scope>NUCLEOTIDE SEQUENCE</scope>
    <source>
        <strain evidence="1">FP105234-sp</strain>
    </source>
</reference>
<sequence>MHPILLIDEVLRVIFDHIDNEPNRVPVRRTFARLATVCHAWKEPALDYLWNTLASIDPLLSLLPDIKRHLSPANVSADALANFHAYASRVRSISHRSRAFTRIPPGILSLLTRDAHELVLPALRAVRLTFSDTSKPKIPPTLYLSRALRSLSVDISFIGRKSADGVQPGEALCAYMGAVARVACGLEDLRLRGRVCERIADTVATMTGLRSLDLCVGKDLSARTFAAITAFPRLEDLRIQLDGMDSEALAEELEEAAAFPSLEVLHIRSSPSVLEALFERLAARNLRTVRLESDFKPRSVDVWTPVLALLAARAAHTLAELTIESLTNFCEVPDHAFPPKLNFTLDTLAPLAKVAGLRRFSLDASVPADLSDADLAALARWWPAIEELALWTRPVDAFDYPAYFTVQPRATPASLAVLAAHCPRLRMLTVPMDVSTLPTRAHPPLSIPSQTTLAAITIGCARQEKAVDAAELAHCLYRAFPQLESIEFECGEETSWKDVLDFYYGLDGRSTPPCETS</sequence>
<organism evidence="1 2">
    <name type="scientific">Auriscalpium vulgare</name>
    <dbReference type="NCBI Taxonomy" id="40419"/>
    <lineage>
        <taxon>Eukaryota</taxon>
        <taxon>Fungi</taxon>
        <taxon>Dikarya</taxon>
        <taxon>Basidiomycota</taxon>
        <taxon>Agaricomycotina</taxon>
        <taxon>Agaricomycetes</taxon>
        <taxon>Russulales</taxon>
        <taxon>Auriscalpiaceae</taxon>
        <taxon>Auriscalpium</taxon>
    </lineage>
</organism>
<proteinExistence type="predicted"/>
<dbReference type="Proteomes" id="UP000814033">
    <property type="component" value="Unassembled WGS sequence"/>
</dbReference>
<evidence type="ECO:0000313" key="1">
    <source>
        <dbReference type="EMBL" id="KAI0040963.1"/>
    </source>
</evidence>
<name>A0ACB8RAB9_9AGAM</name>
<evidence type="ECO:0000313" key="2">
    <source>
        <dbReference type="Proteomes" id="UP000814033"/>
    </source>
</evidence>
<comment type="caution">
    <text evidence="1">The sequence shown here is derived from an EMBL/GenBank/DDBJ whole genome shotgun (WGS) entry which is preliminary data.</text>
</comment>
<protein>
    <submittedName>
        <fullName evidence="1">Uncharacterized protein</fullName>
    </submittedName>
</protein>
<gene>
    <name evidence="1" type="ORF">FA95DRAFT_1502049</name>
</gene>
<reference evidence="1" key="1">
    <citation type="submission" date="2021-02" db="EMBL/GenBank/DDBJ databases">
        <authorList>
            <consortium name="DOE Joint Genome Institute"/>
            <person name="Ahrendt S."/>
            <person name="Looney B.P."/>
            <person name="Miyauchi S."/>
            <person name="Morin E."/>
            <person name="Drula E."/>
            <person name="Courty P.E."/>
            <person name="Chicoki N."/>
            <person name="Fauchery L."/>
            <person name="Kohler A."/>
            <person name="Kuo A."/>
            <person name="Labutti K."/>
            <person name="Pangilinan J."/>
            <person name="Lipzen A."/>
            <person name="Riley R."/>
            <person name="Andreopoulos W."/>
            <person name="He G."/>
            <person name="Johnson J."/>
            <person name="Barry K.W."/>
            <person name="Grigoriev I.V."/>
            <person name="Nagy L."/>
            <person name="Hibbett D."/>
            <person name="Henrissat B."/>
            <person name="Matheny P.B."/>
            <person name="Labbe J."/>
            <person name="Martin F."/>
        </authorList>
    </citation>
    <scope>NUCLEOTIDE SEQUENCE</scope>
    <source>
        <strain evidence="1">FP105234-sp</strain>
    </source>
</reference>
<keyword evidence="2" id="KW-1185">Reference proteome</keyword>
<dbReference type="EMBL" id="MU276155">
    <property type="protein sequence ID" value="KAI0040963.1"/>
    <property type="molecule type" value="Genomic_DNA"/>
</dbReference>
<accession>A0ACB8RAB9</accession>